<dbReference type="EMBL" id="MKCS01000005">
    <property type="protein sequence ID" value="OHX10060.1"/>
    <property type="molecule type" value="Genomic_DNA"/>
</dbReference>
<name>A0A1S1WS29_9NEIS</name>
<proteinExistence type="predicted"/>
<dbReference type="AlphaFoldDB" id="A0A1S1WS29"/>
<dbReference type="RefSeq" id="WP_071116775.1">
    <property type="nucleotide sequence ID" value="NZ_MKCS01000003.1"/>
</dbReference>
<evidence type="ECO:0000313" key="2">
    <source>
        <dbReference type="EMBL" id="OHX10625.1"/>
    </source>
</evidence>
<comment type="caution">
    <text evidence="1">The sequence shown here is derived from an EMBL/GenBank/DDBJ whole genome shotgun (WGS) entry which is preliminary data.</text>
</comment>
<gene>
    <name evidence="2" type="ORF">BI347_19030</name>
    <name evidence="1" type="ORF">BI347_22380</name>
</gene>
<sequence>MHYLHLTRDLAHCLNPMIGSSTRETLENLASLLKGHCSLIADRSNGTTLDGESTFHLLQAVAATLLFESEAPPTAANDSKPT</sequence>
<accession>A0A1S1WS29</accession>
<evidence type="ECO:0000313" key="1">
    <source>
        <dbReference type="EMBL" id="OHX10060.1"/>
    </source>
</evidence>
<dbReference type="EMBL" id="MKCS01000003">
    <property type="protein sequence ID" value="OHX10625.1"/>
    <property type="molecule type" value="Genomic_DNA"/>
</dbReference>
<organism evidence="1 3">
    <name type="scientific">Chromobacterium sphagni</name>
    <dbReference type="NCBI Taxonomy" id="1903179"/>
    <lineage>
        <taxon>Bacteria</taxon>
        <taxon>Pseudomonadati</taxon>
        <taxon>Pseudomonadota</taxon>
        <taxon>Betaproteobacteria</taxon>
        <taxon>Neisseriales</taxon>
        <taxon>Chromobacteriaceae</taxon>
        <taxon>Chromobacterium</taxon>
    </lineage>
</organism>
<reference evidence="1 3" key="1">
    <citation type="submission" date="2016-09" db="EMBL/GenBank/DDBJ databases">
        <title>Chromobacterium muskegensis sp. nov., an insecticidal bacterium isolated from Sphagnum bogs.</title>
        <authorList>
            <person name="Sparks M.E."/>
            <person name="Blackburn M.B."/>
            <person name="Gundersen-Rindal D.E."/>
            <person name="Mitchell A."/>
            <person name="Farrar R."/>
            <person name="Kuhar D."/>
        </authorList>
    </citation>
    <scope>NUCLEOTIDE SEQUENCE [LARGE SCALE GENOMIC DNA]</scope>
    <source>
        <strain evidence="1 3">37-2</strain>
    </source>
</reference>
<evidence type="ECO:0000313" key="3">
    <source>
        <dbReference type="Proteomes" id="UP000180088"/>
    </source>
</evidence>
<dbReference type="Proteomes" id="UP000180088">
    <property type="component" value="Unassembled WGS sequence"/>
</dbReference>
<dbReference type="OrthoDB" id="9961410at2"/>
<protein>
    <submittedName>
        <fullName evidence="1">Uncharacterized protein</fullName>
    </submittedName>
</protein>